<dbReference type="EMBL" id="AWSJ01000146">
    <property type="protein sequence ID" value="ERI09595.1"/>
    <property type="molecule type" value="Genomic_DNA"/>
</dbReference>
<dbReference type="InterPro" id="IPR004188">
    <property type="entry name" value="Phe-tRNA_ligase_II_N"/>
</dbReference>
<gene>
    <name evidence="13" type="primary">pheS</name>
    <name evidence="16" type="ORF">HMPREF0083_02303</name>
</gene>
<dbReference type="CDD" id="cd00496">
    <property type="entry name" value="PheRS_alpha_core"/>
    <property type="match status" value="1"/>
</dbReference>
<keyword evidence="9 13" id="KW-0460">Magnesium</keyword>
<evidence type="ECO:0000256" key="9">
    <source>
        <dbReference type="ARBA" id="ARBA00022842"/>
    </source>
</evidence>
<evidence type="ECO:0000256" key="7">
    <source>
        <dbReference type="ARBA" id="ARBA00022741"/>
    </source>
</evidence>
<dbReference type="SUPFAM" id="SSF55681">
    <property type="entry name" value="Class II aaRS and biotin synthetases"/>
    <property type="match status" value="1"/>
</dbReference>
<dbReference type="HOGENOM" id="CLU_025086_0_1_9"/>
<evidence type="ECO:0000256" key="8">
    <source>
        <dbReference type="ARBA" id="ARBA00022840"/>
    </source>
</evidence>
<feature type="domain" description="Aminoacyl-transfer RNA synthetases class-II family profile" evidence="15">
    <location>
        <begin position="167"/>
        <end position="394"/>
    </location>
</feature>
<keyword evidence="8 13" id="KW-0067">ATP-binding</keyword>
<evidence type="ECO:0000256" key="12">
    <source>
        <dbReference type="ARBA" id="ARBA00049255"/>
    </source>
</evidence>
<keyword evidence="14" id="KW-0175">Coiled coil</keyword>
<dbReference type="EC" id="6.1.1.20" evidence="13"/>
<evidence type="ECO:0000256" key="10">
    <source>
        <dbReference type="ARBA" id="ARBA00022917"/>
    </source>
</evidence>
<dbReference type="Gene3D" id="3.30.930.10">
    <property type="entry name" value="Bira Bifunctional Protein, Domain 2"/>
    <property type="match status" value="1"/>
</dbReference>
<evidence type="ECO:0000256" key="14">
    <source>
        <dbReference type="SAM" id="Coils"/>
    </source>
</evidence>
<comment type="subcellular location">
    <subcellularLocation>
        <location evidence="1 13">Cytoplasm</location>
    </subcellularLocation>
</comment>
<reference evidence="16 17" key="1">
    <citation type="submission" date="2013-08" db="EMBL/GenBank/DDBJ databases">
        <authorList>
            <person name="Weinstock G."/>
            <person name="Sodergren E."/>
            <person name="Wylie T."/>
            <person name="Fulton L."/>
            <person name="Fulton R."/>
            <person name="Fronick C."/>
            <person name="O'Laughlin M."/>
            <person name="Godfrey J."/>
            <person name="Miner T."/>
            <person name="Herter B."/>
            <person name="Appelbaum E."/>
            <person name="Cordes M."/>
            <person name="Lek S."/>
            <person name="Wollam A."/>
            <person name="Pepin K.H."/>
            <person name="Palsikar V.B."/>
            <person name="Mitreva M."/>
            <person name="Wilson R.K."/>
        </authorList>
    </citation>
    <scope>NUCLEOTIDE SEQUENCE [LARGE SCALE GENOMIC DNA]</scope>
    <source>
        <strain evidence="16 17">ATCC 12856</strain>
    </source>
</reference>
<keyword evidence="6 13" id="KW-0479">Metal-binding</keyword>
<name>U1X3N7_ANEAE</name>
<comment type="caution">
    <text evidence="16">The sequence shown here is derived from an EMBL/GenBank/DDBJ whole genome shotgun (WGS) entry which is preliminary data.</text>
</comment>
<dbReference type="PATRIC" id="fig|649747.3.peg.2091"/>
<evidence type="ECO:0000256" key="4">
    <source>
        <dbReference type="ARBA" id="ARBA00022490"/>
    </source>
</evidence>
<evidence type="ECO:0000256" key="13">
    <source>
        <dbReference type="HAMAP-Rule" id="MF_00281"/>
    </source>
</evidence>
<dbReference type="GO" id="GO:0000049">
    <property type="term" value="F:tRNA binding"/>
    <property type="evidence" value="ECO:0007669"/>
    <property type="project" value="InterPro"/>
</dbReference>
<dbReference type="GO" id="GO:0016740">
    <property type="term" value="F:transferase activity"/>
    <property type="evidence" value="ECO:0007669"/>
    <property type="project" value="UniProtKB-ARBA"/>
</dbReference>
<dbReference type="InterPro" id="IPR004529">
    <property type="entry name" value="Phe-tRNA-synth_IIc_asu"/>
</dbReference>
<protein>
    <recommendedName>
        <fullName evidence="13">Phenylalanine--tRNA ligase alpha subunit</fullName>
        <ecNumber evidence="13">6.1.1.20</ecNumber>
    </recommendedName>
    <alternativeName>
        <fullName evidence="13">Phenylalanyl-tRNA synthetase alpha subunit</fullName>
        <shortName evidence="13">PheRS</shortName>
    </alternativeName>
</protein>
<organism evidence="16 17">
    <name type="scientific">Aneurinibacillus aneurinilyticus ATCC 12856</name>
    <dbReference type="NCBI Taxonomy" id="649747"/>
    <lineage>
        <taxon>Bacteria</taxon>
        <taxon>Bacillati</taxon>
        <taxon>Bacillota</taxon>
        <taxon>Bacilli</taxon>
        <taxon>Bacillales</taxon>
        <taxon>Paenibacillaceae</taxon>
        <taxon>Aneurinibacillus group</taxon>
        <taxon>Aneurinibacillus</taxon>
    </lineage>
</organism>
<comment type="catalytic activity">
    <reaction evidence="12 13">
        <text>tRNA(Phe) + L-phenylalanine + ATP = L-phenylalanyl-tRNA(Phe) + AMP + diphosphate + H(+)</text>
        <dbReference type="Rhea" id="RHEA:19413"/>
        <dbReference type="Rhea" id="RHEA-COMP:9668"/>
        <dbReference type="Rhea" id="RHEA-COMP:9699"/>
        <dbReference type="ChEBI" id="CHEBI:15378"/>
        <dbReference type="ChEBI" id="CHEBI:30616"/>
        <dbReference type="ChEBI" id="CHEBI:33019"/>
        <dbReference type="ChEBI" id="CHEBI:58095"/>
        <dbReference type="ChEBI" id="CHEBI:78442"/>
        <dbReference type="ChEBI" id="CHEBI:78531"/>
        <dbReference type="ChEBI" id="CHEBI:456215"/>
        <dbReference type="EC" id="6.1.1.20"/>
    </reaction>
</comment>
<dbReference type="STRING" id="649747.HMPREF0083_02303"/>
<dbReference type="GO" id="GO:0005737">
    <property type="term" value="C:cytoplasm"/>
    <property type="evidence" value="ECO:0007669"/>
    <property type="project" value="UniProtKB-SubCell"/>
</dbReference>
<evidence type="ECO:0000313" key="17">
    <source>
        <dbReference type="Proteomes" id="UP000016511"/>
    </source>
</evidence>
<dbReference type="PANTHER" id="PTHR11538:SF41">
    <property type="entry name" value="PHENYLALANINE--TRNA LIGASE, MITOCHONDRIAL"/>
    <property type="match status" value="1"/>
</dbReference>
<evidence type="ECO:0000256" key="11">
    <source>
        <dbReference type="ARBA" id="ARBA00023146"/>
    </source>
</evidence>
<dbReference type="Pfam" id="PF02912">
    <property type="entry name" value="Phe_tRNA-synt_N"/>
    <property type="match status" value="1"/>
</dbReference>
<dbReference type="AlphaFoldDB" id="U1X3N7"/>
<comment type="subunit">
    <text evidence="3 13">Tetramer of two alpha and two beta subunits.</text>
</comment>
<keyword evidence="17" id="KW-1185">Reference proteome</keyword>
<evidence type="ECO:0000256" key="2">
    <source>
        <dbReference type="ARBA" id="ARBA00010207"/>
    </source>
</evidence>
<keyword evidence="5 13" id="KW-0436">Ligase</keyword>
<dbReference type="InterPro" id="IPR006195">
    <property type="entry name" value="aa-tRNA-synth_II"/>
</dbReference>
<dbReference type="InterPro" id="IPR045864">
    <property type="entry name" value="aa-tRNA-synth_II/BPL/LPL"/>
</dbReference>
<evidence type="ECO:0000256" key="3">
    <source>
        <dbReference type="ARBA" id="ARBA00011209"/>
    </source>
</evidence>
<dbReference type="GO" id="GO:0000287">
    <property type="term" value="F:magnesium ion binding"/>
    <property type="evidence" value="ECO:0007669"/>
    <property type="project" value="UniProtKB-UniRule"/>
</dbReference>
<dbReference type="Proteomes" id="UP000016511">
    <property type="component" value="Unassembled WGS sequence"/>
</dbReference>
<keyword evidence="4 13" id="KW-0963">Cytoplasm</keyword>
<keyword evidence="7 13" id="KW-0547">Nucleotide-binding</keyword>
<dbReference type="Pfam" id="PF01409">
    <property type="entry name" value="tRNA-synt_2d"/>
    <property type="match status" value="1"/>
</dbReference>
<dbReference type="InterPro" id="IPR010978">
    <property type="entry name" value="tRNA-bd_arm"/>
</dbReference>
<evidence type="ECO:0000256" key="6">
    <source>
        <dbReference type="ARBA" id="ARBA00022723"/>
    </source>
</evidence>
<keyword evidence="11 13" id="KW-0030">Aminoacyl-tRNA synthetase</keyword>
<dbReference type="HAMAP" id="MF_00281">
    <property type="entry name" value="Phe_tRNA_synth_alpha1"/>
    <property type="match status" value="1"/>
</dbReference>
<dbReference type="FunFam" id="3.30.930.10:FF:000003">
    <property type="entry name" value="Phenylalanine--tRNA ligase alpha subunit"/>
    <property type="match status" value="1"/>
</dbReference>
<evidence type="ECO:0000256" key="1">
    <source>
        <dbReference type="ARBA" id="ARBA00004496"/>
    </source>
</evidence>
<dbReference type="InterPro" id="IPR002319">
    <property type="entry name" value="Phenylalanyl-tRNA_Synthase"/>
</dbReference>
<feature type="coiled-coil region" evidence="14">
    <location>
        <begin position="119"/>
        <end position="146"/>
    </location>
</feature>
<keyword evidence="10 13" id="KW-0648">Protein biosynthesis</keyword>
<feature type="binding site" evidence="13">
    <location>
        <position position="310"/>
    </location>
    <ligand>
        <name>Mg(2+)</name>
        <dbReference type="ChEBI" id="CHEBI:18420"/>
        <note>shared with beta subunit</note>
    </ligand>
</feature>
<dbReference type="InterPro" id="IPR022911">
    <property type="entry name" value="Phe_tRNA_ligase_alpha1_bac"/>
</dbReference>
<comment type="similarity">
    <text evidence="2 13">Belongs to the class-II aminoacyl-tRNA synthetase family. Phe-tRNA synthetase alpha subunit type 1 subfamily.</text>
</comment>
<comment type="cofactor">
    <cofactor evidence="13">
        <name>Mg(2+)</name>
        <dbReference type="ChEBI" id="CHEBI:18420"/>
    </cofactor>
    <text evidence="13">Binds 2 magnesium ions per tetramer.</text>
</comment>
<dbReference type="NCBIfam" id="TIGR00468">
    <property type="entry name" value="pheS"/>
    <property type="match status" value="1"/>
</dbReference>
<dbReference type="GO" id="GO:0005524">
    <property type="term" value="F:ATP binding"/>
    <property type="evidence" value="ECO:0007669"/>
    <property type="project" value="UniProtKB-UniRule"/>
</dbReference>
<feature type="coiled-coil region" evidence="14">
    <location>
        <begin position="49"/>
        <end position="76"/>
    </location>
</feature>
<dbReference type="eggNOG" id="COG0016">
    <property type="taxonomic scope" value="Bacteria"/>
</dbReference>
<dbReference type="PANTHER" id="PTHR11538">
    <property type="entry name" value="PHENYLALANYL-TRNA SYNTHETASE"/>
    <property type="match status" value="1"/>
</dbReference>
<dbReference type="GO" id="GO:0004826">
    <property type="term" value="F:phenylalanine-tRNA ligase activity"/>
    <property type="evidence" value="ECO:0007669"/>
    <property type="project" value="UniProtKB-UniRule"/>
</dbReference>
<dbReference type="SUPFAM" id="SSF46589">
    <property type="entry name" value="tRNA-binding arm"/>
    <property type="match status" value="1"/>
</dbReference>
<evidence type="ECO:0000259" key="15">
    <source>
        <dbReference type="PROSITE" id="PS50862"/>
    </source>
</evidence>
<accession>U1X3N7</accession>
<evidence type="ECO:0000256" key="5">
    <source>
        <dbReference type="ARBA" id="ARBA00022598"/>
    </source>
</evidence>
<dbReference type="GO" id="GO:0140096">
    <property type="term" value="F:catalytic activity, acting on a protein"/>
    <property type="evidence" value="ECO:0007669"/>
    <property type="project" value="UniProtKB-ARBA"/>
</dbReference>
<proteinExistence type="inferred from homology"/>
<dbReference type="PROSITE" id="PS50862">
    <property type="entry name" value="AA_TRNA_LIGASE_II"/>
    <property type="match status" value="1"/>
</dbReference>
<sequence>MNVKVRGSGIISVINEQDESGFCPFSNKGGTATSRPLPGGRFFYFLMRLKEVYTVRERLEALKAEALEELEQIGQTAQVQELRVKYLGKKGLLTEILRGMGKLSAEERPVIGQLGNEVRSAIESKLEEKKEAAERAEIEAKLASESIDVTLPGRMVHVGNRHPLTLVTEQIEDIFLGMGFTVAEGPEIETDYYNFETLNLPKNHPARDMQDSFYITEEILLRTHTSPVQVRTMEKMKGKVPVKVICPGRVYRRDNDDATHSHVFNQVEGLMVGENVRMSDLKGVLLNFARQMFGEGTEIRLRPSFFPFTEPSAEVDVSCSMCGGKGCRVCKHTGWLEILGSGMVHPRVLEMAGYDPEKYTGFAFGMGIDRIAMLKYGIDDIRHFYTNDVRFLKQFNRV</sequence>
<evidence type="ECO:0000313" key="16">
    <source>
        <dbReference type="EMBL" id="ERI09595.1"/>
    </source>
</evidence>
<dbReference type="GO" id="GO:0006432">
    <property type="term" value="P:phenylalanyl-tRNA aminoacylation"/>
    <property type="evidence" value="ECO:0007669"/>
    <property type="project" value="UniProtKB-UniRule"/>
</dbReference>